<reference evidence="1" key="1">
    <citation type="journal article" date="2021" name="PeerJ">
        <title>Extensive microbial diversity within the chicken gut microbiome revealed by metagenomics and culture.</title>
        <authorList>
            <person name="Gilroy R."/>
            <person name="Ravi A."/>
            <person name="Getino M."/>
            <person name="Pursley I."/>
            <person name="Horton D.L."/>
            <person name="Alikhan N.F."/>
            <person name="Baker D."/>
            <person name="Gharbi K."/>
            <person name="Hall N."/>
            <person name="Watson M."/>
            <person name="Adriaenssens E.M."/>
            <person name="Foster-Nyarko E."/>
            <person name="Jarju S."/>
            <person name="Secka A."/>
            <person name="Antonio M."/>
            <person name="Oren A."/>
            <person name="Chaudhuri R.R."/>
            <person name="La Ragione R."/>
            <person name="Hildebrand F."/>
            <person name="Pallen M.J."/>
        </authorList>
    </citation>
    <scope>NUCLEOTIDE SEQUENCE</scope>
    <source>
        <strain evidence="1">ChiHjej12B11-1927</strain>
    </source>
</reference>
<reference evidence="1" key="2">
    <citation type="submission" date="2021-04" db="EMBL/GenBank/DDBJ databases">
        <authorList>
            <person name="Gilroy R."/>
        </authorList>
    </citation>
    <scope>NUCLEOTIDE SEQUENCE</scope>
    <source>
        <strain evidence="1">ChiHjej12B11-1927</strain>
    </source>
</reference>
<evidence type="ECO:0000313" key="1">
    <source>
        <dbReference type="EMBL" id="HIX39161.1"/>
    </source>
</evidence>
<accession>A0A9D1VQ70</accession>
<sequence>MVGSDVTDEERRLINQSFDKCIVSEEDRKKVAEDRQEFYEDSYIKIGLIDTNIEDARKVKYEDEELGKVTCEIQIYGTRNSNRFQRKYDLELVISFEDSVSVKEIDKIDWNSAEF</sequence>
<name>A0A9D1VQ70_9FIRM</name>
<comment type="caution">
    <text evidence="1">The sequence shown here is derived from an EMBL/GenBank/DDBJ whole genome shotgun (WGS) entry which is preliminary data.</text>
</comment>
<dbReference type="EMBL" id="DXFG01000345">
    <property type="protein sequence ID" value="HIX39161.1"/>
    <property type="molecule type" value="Genomic_DNA"/>
</dbReference>
<gene>
    <name evidence="1" type="ORF">H9738_15065</name>
</gene>
<organism evidence="1 2">
    <name type="scientific">Candidatus Blautia pullistercoris</name>
    <dbReference type="NCBI Taxonomy" id="2838499"/>
    <lineage>
        <taxon>Bacteria</taxon>
        <taxon>Bacillati</taxon>
        <taxon>Bacillota</taxon>
        <taxon>Clostridia</taxon>
        <taxon>Lachnospirales</taxon>
        <taxon>Lachnospiraceae</taxon>
        <taxon>Blautia</taxon>
    </lineage>
</organism>
<dbReference type="AlphaFoldDB" id="A0A9D1VQ70"/>
<proteinExistence type="predicted"/>
<evidence type="ECO:0000313" key="2">
    <source>
        <dbReference type="Proteomes" id="UP000824230"/>
    </source>
</evidence>
<protein>
    <submittedName>
        <fullName evidence="1">Uncharacterized protein</fullName>
    </submittedName>
</protein>
<dbReference type="Proteomes" id="UP000824230">
    <property type="component" value="Unassembled WGS sequence"/>
</dbReference>